<gene>
    <name evidence="1" type="ORF">KIV10_05825</name>
</gene>
<dbReference type="Proteomes" id="UP001297092">
    <property type="component" value="Unassembled WGS sequence"/>
</dbReference>
<evidence type="ECO:0000313" key="2">
    <source>
        <dbReference type="Proteomes" id="UP001297092"/>
    </source>
</evidence>
<organism evidence="1 2">
    <name type="scientific">Aequorivita echinoideorum</name>
    <dbReference type="NCBI Taxonomy" id="1549647"/>
    <lineage>
        <taxon>Bacteria</taxon>
        <taxon>Pseudomonadati</taxon>
        <taxon>Bacteroidota</taxon>
        <taxon>Flavobacteriia</taxon>
        <taxon>Flavobacteriales</taxon>
        <taxon>Flavobacteriaceae</taxon>
        <taxon>Aequorivita</taxon>
    </lineage>
</organism>
<dbReference type="RefSeq" id="WP_214112550.1">
    <property type="nucleotide sequence ID" value="NZ_JAHCTB010000002.1"/>
</dbReference>
<proteinExistence type="predicted"/>
<comment type="caution">
    <text evidence="1">The sequence shown here is derived from an EMBL/GenBank/DDBJ whole genome shotgun (WGS) entry which is preliminary data.</text>
</comment>
<evidence type="ECO:0000313" key="1">
    <source>
        <dbReference type="EMBL" id="MBT0607694.1"/>
    </source>
</evidence>
<name>A0ABS5S5K8_9FLAO</name>
<sequence length="238" mass="27719">MKNKLAKLVFLFITFLSYSQTDPLATQERSLGGVFERMIDINQRALAFGLTEAQFESIKNEAYVNKNFLRGNIYQDEQLIKNDILMRYNAYADQIEIKKDDSEIYGGLMKDPSIYVKILNDIYVFIPFEGSNDNGGYFNILSEGKKYSLYKKVTAKYIEPKVAKTSYDRNLPPSFTKSTTYYLVENGRFYELPSKESKILKVMDGKKKEIKEYMKRNDLDLDEEKDLINVVSYFDSLQ</sequence>
<evidence type="ECO:0008006" key="3">
    <source>
        <dbReference type="Google" id="ProtNLM"/>
    </source>
</evidence>
<protein>
    <recommendedName>
        <fullName evidence="3">GLPGLI family protein</fullName>
    </recommendedName>
</protein>
<accession>A0ABS5S5K8</accession>
<dbReference type="EMBL" id="JAHCTB010000002">
    <property type="protein sequence ID" value="MBT0607694.1"/>
    <property type="molecule type" value="Genomic_DNA"/>
</dbReference>
<keyword evidence="2" id="KW-1185">Reference proteome</keyword>
<reference evidence="1 2" key="1">
    <citation type="submission" date="2021-05" db="EMBL/GenBank/DDBJ databases">
        <title>Aequorivita echinoideorum JCM 30378 genome.</title>
        <authorList>
            <person name="Zhang H."/>
            <person name="Li C."/>
        </authorList>
    </citation>
    <scope>NUCLEOTIDE SEQUENCE [LARGE SCALE GENOMIC DNA]</scope>
    <source>
        <strain evidence="1 2">JCM30378</strain>
    </source>
</reference>